<dbReference type="PROSITE" id="PS51118">
    <property type="entry name" value="HTH_HXLR"/>
    <property type="match status" value="1"/>
</dbReference>
<keyword evidence="1" id="KW-0805">Transcription regulation</keyword>
<accession>A0A926J5U5</accession>
<dbReference type="InterPro" id="IPR036390">
    <property type="entry name" value="WH_DNA-bd_sf"/>
</dbReference>
<evidence type="ECO:0000256" key="2">
    <source>
        <dbReference type="ARBA" id="ARBA00023125"/>
    </source>
</evidence>
<proteinExistence type="predicted"/>
<evidence type="ECO:0000256" key="1">
    <source>
        <dbReference type="ARBA" id="ARBA00023015"/>
    </source>
</evidence>
<dbReference type="PANTHER" id="PTHR33204:SF18">
    <property type="entry name" value="TRANSCRIPTIONAL REGULATORY PROTEIN"/>
    <property type="match status" value="1"/>
</dbReference>
<feature type="domain" description="HTH hxlR-type" evidence="4">
    <location>
        <begin position="16"/>
        <end position="109"/>
    </location>
</feature>
<comment type="caution">
    <text evidence="5">The sequence shown here is derived from an EMBL/GenBank/DDBJ whole genome shotgun (WGS) entry which is preliminary data.</text>
</comment>
<dbReference type="Pfam" id="PF01638">
    <property type="entry name" value="HxlR"/>
    <property type="match status" value="1"/>
</dbReference>
<keyword evidence="2" id="KW-0238">DNA-binding</keyword>
<evidence type="ECO:0000256" key="3">
    <source>
        <dbReference type="ARBA" id="ARBA00023163"/>
    </source>
</evidence>
<sequence length="221" mass="23713">MTRHGENPRLRYDEGCLAAHALNLIGDRWALLVVRELMFATKRFQTLRAGMPGISASVLTARLAQLRDAGVIAHDEKLGLYALTDAGRALLPVLEALCRWALIVPGHDHTKFISPSALMVSMGVGLAAEPEIGRVALAGFDFGVEAFQMRVAEGRVETVAVKTPNTPFVLKGNGNTLAIAVYGTVSLTTLVSEGVVGVTGDMARAQEFVDLFWLDKRSAVA</sequence>
<dbReference type="RefSeq" id="WP_187793065.1">
    <property type="nucleotide sequence ID" value="NZ_JACOQL010000002.1"/>
</dbReference>
<keyword evidence="6" id="KW-1185">Reference proteome</keyword>
<name>A0A926J5U5_9RHOB</name>
<dbReference type="GO" id="GO:0003677">
    <property type="term" value="F:DNA binding"/>
    <property type="evidence" value="ECO:0007669"/>
    <property type="project" value="UniProtKB-KW"/>
</dbReference>
<evidence type="ECO:0000259" key="4">
    <source>
        <dbReference type="PROSITE" id="PS51118"/>
    </source>
</evidence>
<evidence type="ECO:0000313" key="6">
    <source>
        <dbReference type="Proteomes" id="UP000608594"/>
    </source>
</evidence>
<dbReference type="EMBL" id="JACOQL010000002">
    <property type="protein sequence ID" value="MBC9246592.1"/>
    <property type="molecule type" value="Genomic_DNA"/>
</dbReference>
<keyword evidence="3" id="KW-0804">Transcription</keyword>
<dbReference type="Proteomes" id="UP000608594">
    <property type="component" value="Unassembled WGS sequence"/>
</dbReference>
<dbReference type="InterPro" id="IPR036388">
    <property type="entry name" value="WH-like_DNA-bd_sf"/>
</dbReference>
<dbReference type="PANTHER" id="PTHR33204">
    <property type="entry name" value="TRANSCRIPTIONAL REGULATOR, MARR FAMILY"/>
    <property type="match status" value="1"/>
</dbReference>
<organism evidence="5 6">
    <name type="scientific">Paracoccus amoyensis</name>
    <dbReference type="NCBI Taxonomy" id="2760093"/>
    <lineage>
        <taxon>Bacteria</taxon>
        <taxon>Pseudomonadati</taxon>
        <taxon>Pseudomonadota</taxon>
        <taxon>Alphaproteobacteria</taxon>
        <taxon>Rhodobacterales</taxon>
        <taxon>Paracoccaceae</taxon>
        <taxon>Paracoccus</taxon>
    </lineage>
</organism>
<evidence type="ECO:0000313" key="5">
    <source>
        <dbReference type="EMBL" id="MBC9246592.1"/>
    </source>
</evidence>
<gene>
    <name evidence="5" type="ORF">H4P12_07675</name>
</gene>
<dbReference type="AlphaFoldDB" id="A0A926J5U5"/>
<dbReference type="SUPFAM" id="SSF46785">
    <property type="entry name" value="Winged helix' DNA-binding domain"/>
    <property type="match status" value="1"/>
</dbReference>
<protein>
    <submittedName>
        <fullName evidence="5">Helix-turn-helix transcriptional regulator</fullName>
    </submittedName>
</protein>
<reference evidence="5" key="1">
    <citation type="submission" date="2020-08" db="EMBL/GenBank/DDBJ databases">
        <title>Paracoccus amoyensis sp. nov., isolated from the surface seawater at coast of Xiamen, Fujian.</title>
        <authorList>
            <person name="Lyu L."/>
        </authorList>
    </citation>
    <scope>NUCLEOTIDE SEQUENCE</scope>
    <source>
        <strain evidence="5">11-3</strain>
    </source>
</reference>
<dbReference type="Gene3D" id="1.10.10.10">
    <property type="entry name" value="Winged helix-like DNA-binding domain superfamily/Winged helix DNA-binding domain"/>
    <property type="match status" value="1"/>
</dbReference>
<dbReference type="InterPro" id="IPR002577">
    <property type="entry name" value="HTH_HxlR"/>
</dbReference>